<feature type="transmembrane region" description="Helical" evidence="7">
    <location>
        <begin position="178"/>
        <end position="200"/>
    </location>
</feature>
<gene>
    <name evidence="8" type="ORF">H0486_09120</name>
</gene>
<dbReference type="GO" id="GO:0042910">
    <property type="term" value="F:xenobiotic transmembrane transporter activity"/>
    <property type="evidence" value="ECO:0007669"/>
    <property type="project" value="InterPro"/>
</dbReference>
<dbReference type="RefSeq" id="WP_228352722.1">
    <property type="nucleotide sequence ID" value="NZ_JACEGA010000001.1"/>
</dbReference>
<name>A0A839K0T1_9FIRM</name>
<evidence type="ECO:0000256" key="4">
    <source>
        <dbReference type="ARBA" id="ARBA00022692"/>
    </source>
</evidence>
<dbReference type="PANTHER" id="PTHR42925">
    <property type="entry name" value="MULTIDRUG AND TOXIN EFFLUX PROTEIN MATE FAMILY"/>
    <property type="match status" value="1"/>
</dbReference>
<feature type="transmembrane region" description="Helical" evidence="7">
    <location>
        <begin position="399"/>
        <end position="422"/>
    </location>
</feature>
<evidence type="ECO:0000256" key="3">
    <source>
        <dbReference type="ARBA" id="ARBA00022475"/>
    </source>
</evidence>
<evidence type="ECO:0000256" key="7">
    <source>
        <dbReference type="SAM" id="Phobius"/>
    </source>
</evidence>
<reference evidence="8 9" key="1">
    <citation type="submission" date="2020-07" db="EMBL/GenBank/DDBJ databases">
        <title>Characterization and genome sequencing of isolate MD1, a novel member within the family Lachnospiraceae.</title>
        <authorList>
            <person name="Rettenmaier R."/>
            <person name="Di Bello L."/>
            <person name="Zinser C."/>
            <person name="Scheitz K."/>
            <person name="Liebl W."/>
            <person name="Zverlov V."/>
        </authorList>
    </citation>
    <scope>NUCLEOTIDE SEQUENCE [LARGE SCALE GENOMIC DNA]</scope>
    <source>
        <strain evidence="8 9">MD1</strain>
    </source>
</reference>
<feature type="transmembrane region" description="Helical" evidence="7">
    <location>
        <begin position="29"/>
        <end position="51"/>
    </location>
</feature>
<dbReference type="CDD" id="cd13134">
    <property type="entry name" value="MATE_like_8"/>
    <property type="match status" value="1"/>
</dbReference>
<dbReference type="GO" id="GO:0005886">
    <property type="term" value="C:plasma membrane"/>
    <property type="evidence" value="ECO:0007669"/>
    <property type="project" value="UniProtKB-SubCell"/>
</dbReference>
<dbReference type="Proteomes" id="UP000574276">
    <property type="component" value="Unassembled WGS sequence"/>
</dbReference>
<evidence type="ECO:0000256" key="5">
    <source>
        <dbReference type="ARBA" id="ARBA00022989"/>
    </source>
</evidence>
<protein>
    <submittedName>
        <fullName evidence="8">MATE family efflux transporter</fullName>
    </submittedName>
</protein>
<keyword evidence="9" id="KW-1185">Reference proteome</keyword>
<accession>A0A839K0T1</accession>
<comment type="subcellular location">
    <subcellularLocation>
        <location evidence="1">Cell membrane</location>
        <topology evidence="1">Multi-pass membrane protein</topology>
    </subcellularLocation>
</comment>
<dbReference type="GO" id="GO:0015297">
    <property type="term" value="F:antiporter activity"/>
    <property type="evidence" value="ECO:0007669"/>
    <property type="project" value="InterPro"/>
</dbReference>
<keyword evidence="6 7" id="KW-0472">Membrane</keyword>
<keyword evidence="5 7" id="KW-1133">Transmembrane helix</keyword>
<feature type="transmembrane region" description="Helical" evidence="7">
    <location>
        <begin position="335"/>
        <end position="358"/>
    </location>
</feature>
<proteinExistence type="predicted"/>
<dbReference type="EMBL" id="JACEGA010000001">
    <property type="protein sequence ID" value="MBB2183038.1"/>
    <property type="molecule type" value="Genomic_DNA"/>
</dbReference>
<keyword evidence="4 7" id="KW-0812">Transmembrane</keyword>
<feature type="transmembrane region" description="Helical" evidence="7">
    <location>
        <begin position="145"/>
        <end position="166"/>
    </location>
</feature>
<keyword evidence="3" id="KW-1003">Cell membrane</keyword>
<evidence type="ECO:0000256" key="6">
    <source>
        <dbReference type="ARBA" id="ARBA00023136"/>
    </source>
</evidence>
<dbReference type="InterPro" id="IPR002528">
    <property type="entry name" value="MATE_fam"/>
</dbReference>
<dbReference type="InterPro" id="IPR047135">
    <property type="entry name" value="YsiQ"/>
</dbReference>
<comment type="caution">
    <text evidence="8">The sequence shown here is derived from an EMBL/GenBank/DDBJ whole genome shotgun (WGS) entry which is preliminary data.</text>
</comment>
<dbReference type="AlphaFoldDB" id="A0A839K0T1"/>
<dbReference type="NCBIfam" id="TIGR00797">
    <property type="entry name" value="matE"/>
    <property type="match status" value="1"/>
</dbReference>
<evidence type="ECO:0000313" key="8">
    <source>
        <dbReference type="EMBL" id="MBB2183038.1"/>
    </source>
</evidence>
<dbReference type="InterPro" id="IPR048279">
    <property type="entry name" value="MdtK-like"/>
</dbReference>
<feature type="transmembrane region" description="Helical" evidence="7">
    <location>
        <begin position="71"/>
        <end position="91"/>
    </location>
</feature>
<organism evidence="8 9">
    <name type="scientific">Variimorphobacter saccharofermentans</name>
    <dbReference type="NCBI Taxonomy" id="2755051"/>
    <lineage>
        <taxon>Bacteria</taxon>
        <taxon>Bacillati</taxon>
        <taxon>Bacillota</taxon>
        <taxon>Clostridia</taxon>
        <taxon>Lachnospirales</taxon>
        <taxon>Lachnospiraceae</taxon>
        <taxon>Variimorphobacter</taxon>
    </lineage>
</organism>
<feature type="transmembrane region" description="Helical" evidence="7">
    <location>
        <begin position="103"/>
        <end position="129"/>
    </location>
</feature>
<sequence length="462" mass="51623">MKIFKNMRFSFLKRENDNASDKPASLFKLVWPIFIEMTLTMLVGNVDQYMVTRYSENAVGAIGNANQIINLLMIMFNLISMSTIILVAQYIGSNNKHKLSTIYTLSLCVNLVFSFIIMFIIICFSGTIFRFMKVPQDIYTDAHTYILWIGGFIFLQAIISVFSAIFRANRMMKETMLISVFINLVNVLGNALLINGAGFLPALGVAGAAIATNVSRLVGILLYCYLFHKHFDTRISLKALSPFPRMELKKLLGIGIPSGGESFSYSIAMTLILKVVNTFGTFVINTKVLASTFSWFSYMYSSAVGQASQVVIGNYMGAGKVDQVDRRVKKTLRNAIIVSLVISTTMFIFSDLLFGLFSKDPRVLALGKKIMFIEILLELGKCTNITLVRSLQATGDIKFPMIIGMVFMWAVAFGFGYVLAVVCNLGLVGIWIGMALDEDIRAIIFLIRWKKGKWRNIRLAGD</sequence>
<evidence type="ECO:0000256" key="2">
    <source>
        <dbReference type="ARBA" id="ARBA00022448"/>
    </source>
</evidence>
<keyword evidence="2" id="KW-0813">Transport</keyword>
<dbReference type="PANTHER" id="PTHR42925:SF1">
    <property type="entry name" value="VIRULENCE FACTOR MVIN"/>
    <property type="match status" value="1"/>
</dbReference>
<evidence type="ECO:0000313" key="9">
    <source>
        <dbReference type="Proteomes" id="UP000574276"/>
    </source>
</evidence>
<evidence type="ECO:0000256" key="1">
    <source>
        <dbReference type="ARBA" id="ARBA00004651"/>
    </source>
</evidence>
<dbReference type="Pfam" id="PF01554">
    <property type="entry name" value="MatE"/>
    <property type="match status" value="2"/>
</dbReference>
<feature type="transmembrane region" description="Helical" evidence="7">
    <location>
        <begin position="206"/>
        <end position="228"/>
    </location>
</feature>
<dbReference type="PIRSF" id="PIRSF006603">
    <property type="entry name" value="DinF"/>
    <property type="match status" value="1"/>
</dbReference>